<dbReference type="AlphaFoldDB" id="A0A494VUP2"/>
<evidence type="ECO:0000313" key="2">
    <source>
        <dbReference type="EMBL" id="AYL98109.1"/>
    </source>
</evidence>
<organism evidence="2 3">
    <name type="scientific">Mucilaginibacter celer</name>
    <dbReference type="NCBI Taxonomy" id="2305508"/>
    <lineage>
        <taxon>Bacteria</taxon>
        <taxon>Pseudomonadati</taxon>
        <taxon>Bacteroidota</taxon>
        <taxon>Sphingobacteriia</taxon>
        <taxon>Sphingobacteriales</taxon>
        <taxon>Sphingobacteriaceae</taxon>
        <taxon>Mucilaginibacter</taxon>
    </lineage>
</organism>
<protein>
    <submittedName>
        <fullName evidence="2">Uncharacterized protein</fullName>
    </submittedName>
</protein>
<evidence type="ECO:0000256" key="1">
    <source>
        <dbReference type="SAM" id="Phobius"/>
    </source>
</evidence>
<dbReference type="EMBL" id="CP032869">
    <property type="protein sequence ID" value="AYL98109.1"/>
    <property type="molecule type" value="Genomic_DNA"/>
</dbReference>
<dbReference type="KEGG" id="muh:HYN43_023720"/>
<reference evidence="2 3" key="1">
    <citation type="submission" date="2018-10" db="EMBL/GenBank/DDBJ databases">
        <title>Genome sequencing of Mucilaginibacter sp. HYN0043.</title>
        <authorList>
            <person name="Kim M."/>
            <person name="Yi H."/>
        </authorList>
    </citation>
    <scope>NUCLEOTIDE SEQUENCE [LARGE SCALE GENOMIC DNA]</scope>
    <source>
        <strain evidence="2 3">HYN0043</strain>
    </source>
</reference>
<dbReference type="OrthoDB" id="1073474at2"/>
<accession>A0A494VUP2</accession>
<sequence length="145" mass="17159">MQFSFDITSTTIASITSIVISTSISLWITKVNKRKSLDEQLDAILKIALQYPYLESSHFTGSWTSAFDTNDEKYLRYDVYCTLLFNYLSRVAEHHKYKKHKVESYIAIKDWIRLHRKYWEDPTSSYENVDSYDHAFVDFVKGYLN</sequence>
<feature type="transmembrane region" description="Helical" evidence="1">
    <location>
        <begin position="12"/>
        <end position="29"/>
    </location>
</feature>
<dbReference type="Proteomes" id="UP000270046">
    <property type="component" value="Chromosome"/>
</dbReference>
<keyword evidence="3" id="KW-1185">Reference proteome</keyword>
<proteinExistence type="predicted"/>
<gene>
    <name evidence="2" type="ORF">HYN43_023720</name>
</gene>
<keyword evidence="1" id="KW-0472">Membrane</keyword>
<keyword evidence="1" id="KW-1133">Transmembrane helix</keyword>
<name>A0A494VUP2_9SPHI</name>
<keyword evidence="1" id="KW-0812">Transmembrane</keyword>
<evidence type="ECO:0000313" key="3">
    <source>
        <dbReference type="Proteomes" id="UP000270046"/>
    </source>
</evidence>